<evidence type="ECO:0000313" key="1">
    <source>
        <dbReference type="EMBL" id="OGK41515.1"/>
    </source>
</evidence>
<dbReference type="Proteomes" id="UP000177698">
    <property type="component" value="Unassembled WGS sequence"/>
</dbReference>
<proteinExistence type="predicted"/>
<dbReference type="AlphaFoldDB" id="A0A1F7IDU1"/>
<protein>
    <submittedName>
        <fullName evidence="1">Uncharacterized protein</fullName>
    </submittedName>
</protein>
<accession>A0A1F7IDU1</accession>
<sequence length="175" mass="20315">MKISFPINYSGYLPLLRGILFLVKTDVLSLSELGIYICFITQVSFDQRHPHYRAILRDDKQIAKEFGVNKTTIYRARKSFIRAGLFIEKAGKTIVPNYYMFEIKHVKRIAKLPAIELQELFANPQEGIAFIEELSANLQQSQPHKPDQSFDFPSKVEASFTEEDKEWIKNNVKEE</sequence>
<gene>
    <name evidence="1" type="ORF">A2954_00745</name>
</gene>
<comment type="caution">
    <text evidence="1">The sequence shown here is derived from an EMBL/GenBank/DDBJ whole genome shotgun (WGS) entry which is preliminary data.</text>
</comment>
<dbReference type="STRING" id="1802056.A2954_00745"/>
<name>A0A1F7IDU1_9BACT</name>
<reference evidence="1 2" key="1">
    <citation type="journal article" date="2016" name="Nat. Commun.">
        <title>Thousands of microbial genomes shed light on interconnected biogeochemical processes in an aquifer system.</title>
        <authorList>
            <person name="Anantharaman K."/>
            <person name="Brown C.T."/>
            <person name="Hug L.A."/>
            <person name="Sharon I."/>
            <person name="Castelle C.J."/>
            <person name="Probst A.J."/>
            <person name="Thomas B.C."/>
            <person name="Singh A."/>
            <person name="Wilkins M.J."/>
            <person name="Karaoz U."/>
            <person name="Brodie E.L."/>
            <person name="Williams K.H."/>
            <person name="Hubbard S.S."/>
            <person name="Banfield J.F."/>
        </authorList>
    </citation>
    <scope>NUCLEOTIDE SEQUENCE [LARGE SCALE GENOMIC DNA]</scope>
</reference>
<organism evidence="1 2">
    <name type="scientific">Candidatus Roizmanbacteria bacterium RIFCSPLOWO2_01_FULL_37_12</name>
    <dbReference type="NCBI Taxonomy" id="1802056"/>
    <lineage>
        <taxon>Bacteria</taxon>
        <taxon>Candidatus Roizmaniibacteriota</taxon>
    </lineage>
</organism>
<evidence type="ECO:0000313" key="2">
    <source>
        <dbReference type="Proteomes" id="UP000177698"/>
    </source>
</evidence>
<dbReference type="EMBL" id="MGAG01000011">
    <property type="protein sequence ID" value="OGK41515.1"/>
    <property type="molecule type" value="Genomic_DNA"/>
</dbReference>